<evidence type="ECO:0000313" key="13">
    <source>
        <dbReference type="EMBL" id="SPZ04870.1"/>
    </source>
</evidence>
<evidence type="ECO:0000256" key="1">
    <source>
        <dbReference type="ARBA" id="ARBA00001974"/>
    </source>
</evidence>
<dbReference type="GO" id="GO:0030151">
    <property type="term" value="F:molybdenum ion binding"/>
    <property type="evidence" value="ECO:0007669"/>
    <property type="project" value="InterPro"/>
</dbReference>
<keyword evidence="3" id="KW-0001">2Fe-2S</keyword>
<keyword evidence="2" id="KW-0285">Flavoprotein</keyword>
<dbReference type="PANTHER" id="PTHR47354">
    <property type="entry name" value="NADH OXIDOREDUCTASE HCR"/>
    <property type="match status" value="1"/>
</dbReference>
<dbReference type="PROSITE" id="PS51085">
    <property type="entry name" value="2FE2S_FER_2"/>
    <property type="match status" value="1"/>
</dbReference>
<evidence type="ECO:0000256" key="9">
    <source>
        <dbReference type="ARBA" id="ARBA00061434"/>
    </source>
</evidence>
<keyword evidence="8" id="KW-0411">Iron-sulfur</keyword>
<dbReference type="PROSITE" id="PS51384">
    <property type="entry name" value="FAD_FR"/>
    <property type="match status" value="1"/>
</dbReference>
<feature type="domain" description="2Fe-2S ferredoxin-type" evidence="10">
    <location>
        <begin position="539"/>
        <end position="626"/>
    </location>
</feature>
<dbReference type="InterPro" id="IPR050415">
    <property type="entry name" value="MRET"/>
</dbReference>
<dbReference type="InterPro" id="IPR017927">
    <property type="entry name" value="FAD-bd_FR_type"/>
</dbReference>
<dbReference type="PANTHER" id="PTHR47354:SF6">
    <property type="entry name" value="NADH OXIDOREDUCTASE HCR"/>
    <property type="match status" value="1"/>
</dbReference>
<dbReference type="Proteomes" id="UP000250443">
    <property type="component" value="Unassembled WGS sequence"/>
</dbReference>
<keyword evidence="7" id="KW-0408">Iron</keyword>
<dbReference type="InterPro" id="IPR011037">
    <property type="entry name" value="Pyrv_Knase-like_insert_dom_sf"/>
</dbReference>
<comment type="similarity">
    <text evidence="9">In the N-terminal section; belongs to the FAD-binding oxidoreductase type 6 family.</text>
</comment>
<evidence type="ECO:0000259" key="10">
    <source>
        <dbReference type="PROSITE" id="PS51085"/>
    </source>
</evidence>
<proteinExistence type="inferred from homology"/>
<dbReference type="InterPro" id="IPR006058">
    <property type="entry name" value="2Fe2S_fd_BS"/>
</dbReference>
<evidence type="ECO:0000256" key="6">
    <source>
        <dbReference type="ARBA" id="ARBA00023002"/>
    </source>
</evidence>
<dbReference type="GO" id="GO:0016491">
    <property type="term" value="F:oxidoreductase activity"/>
    <property type="evidence" value="ECO:0007669"/>
    <property type="project" value="UniProtKB-KW"/>
</dbReference>
<dbReference type="InterPro" id="IPR036010">
    <property type="entry name" value="2Fe-2S_ferredoxin-like_sf"/>
</dbReference>
<dbReference type="Pfam" id="PF00175">
    <property type="entry name" value="NAD_binding_1"/>
    <property type="match status" value="1"/>
</dbReference>
<dbReference type="InterPro" id="IPR017938">
    <property type="entry name" value="Riboflavin_synthase-like_b-brl"/>
</dbReference>
<protein>
    <submittedName>
        <fullName evidence="13">Oxidoreductase, FAD-binding/iron-sulfur cluster binding protein</fullName>
    </submittedName>
</protein>
<evidence type="ECO:0000256" key="5">
    <source>
        <dbReference type="ARBA" id="ARBA00022827"/>
    </source>
</evidence>
<evidence type="ECO:0000256" key="4">
    <source>
        <dbReference type="ARBA" id="ARBA00022723"/>
    </source>
</evidence>
<keyword evidence="5" id="KW-0274">FAD</keyword>
<comment type="cofactor">
    <cofactor evidence="1">
        <name>FAD</name>
        <dbReference type="ChEBI" id="CHEBI:57692"/>
    </cofactor>
</comment>
<evidence type="ECO:0000259" key="11">
    <source>
        <dbReference type="PROSITE" id="PS51340"/>
    </source>
</evidence>
<dbReference type="EMBL" id="UAUF01000010">
    <property type="protein sequence ID" value="SPZ04870.1"/>
    <property type="molecule type" value="Genomic_DNA"/>
</dbReference>
<reference evidence="13 14" key="1">
    <citation type="submission" date="2018-06" db="EMBL/GenBank/DDBJ databases">
        <authorList>
            <consortium name="Pathogen Informatics"/>
            <person name="Doyle S."/>
        </authorList>
    </citation>
    <scope>NUCLEOTIDE SEQUENCE [LARGE SCALE GENOMIC DNA]</scope>
    <source>
        <strain evidence="13 14">NCTC11842</strain>
    </source>
</reference>
<gene>
    <name evidence="13" type="ORF">NCTC11842_01390</name>
</gene>
<evidence type="ECO:0000256" key="3">
    <source>
        <dbReference type="ARBA" id="ARBA00022714"/>
    </source>
</evidence>
<dbReference type="SUPFAM" id="SSF54292">
    <property type="entry name" value="2Fe-2S ferredoxin-like"/>
    <property type="match status" value="1"/>
</dbReference>
<sequence length="626" mass="69194">MPFDKKKGIQLKSIYRYPIKGFRGVEIPHTLLYPGAGISLDRSLAIANGLFDAQSGDEWISCRAFLRLAKNNDLYKYDIHCDEESGDITIDLSEQKKVNINVKSTYDQIEANVSLEAAFGCGVYPVLRQKGKAGYWDHEDAAISIVNLESVRQLSRLLGLPLDAQRFRANLYIEGLPAGSEYSLIGKNICIGLDNPVKLEVLRPIDRCKATSIDPLTGDQSINIPALLDKLLGHMFFGLYARVIKGGRIAKHDIVSINEVTNGVTTYNGTKVSTAPSVAYWPRAANIIQRIIESETVTSYWLEDPFITLHGSVKPGQYYRVHIIDSSGNPSWRAYTVSAVDGNKIRFTIKLKGTVSRHLFESLNVPSSIYITGPFGTLMLPQSQAIHARSIMFYSSGIGITPVVSLVKELARIKFKHHLNIIHVAQKLTDLPLWDELKSCVSHITNVSINLYLTKENNHLNTDAKTYIGRPDWNILHDNHVLSDSEHYICGSVEFVNDVSKFLATSNVPLSQIHTEAFISPPTSDTSPVVLPNISTTNEKMTVKFAKAGIQLTWDSSSGSLLELAESAGFFPPSHCRSGVCGACRTRLVSGKVIHSPAAKALHEQNEVLLCCAYPSLNMQDIVLDI</sequence>
<dbReference type="Gene3D" id="2.40.30.10">
    <property type="entry name" value="Translation factors"/>
    <property type="match status" value="1"/>
</dbReference>
<dbReference type="Pfam" id="PF00111">
    <property type="entry name" value="Fer2"/>
    <property type="match status" value="1"/>
</dbReference>
<feature type="domain" description="FAD-binding FR-type" evidence="12">
    <location>
        <begin position="280"/>
        <end position="381"/>
    </location>
</feature>
<dbReference type="InterPro" id="IPR012675">
    <property type="entry name" value="Beta-grasp_dom_sf"/>
</dbReference>
<dbReference type="Gene3D" id="3.10.20.30">
    <property type="match status" value="1"/>
</dbReference>
<dbReference type="CDD" id="cd00207">
    <property type="entry name" value="fer2"/>
    <property type="match status" value="1"/>
</dbReference>
<evidence type="ECO:0000259" key="12">
    <source>
        <dbReference type="PROSITE" id="PS51384"/>
    </source>
</evidence>
<accession>A0A2X2EDY4</accession>
<feature type="domain" description="MOSC" evidence="11">
    <location>
        <begin position="113"/>
        <end position="258"/>
    </location>
</feature>
<keyword evidence="6" id="KW-0560">Oxidoreductase</keyword>
<dbReference type="InterPro" id="IPR001041">
    <property type="entry name" value="2Fe-2S_ferredoxin-type"/>
</dbReference>
<dbReference type="SUPFAM" id="SSF52343">
    <property type="entry name" value="Ferredoxin reductase-like, C-terminal NADP-linked domain"/>
    <property type="match status" value="1"/>
</dbReference>
<dbReference type="Gene3D" id="3.40.50.80">
    <property type="entry name" value="Nucleotide-binding domain of ferredoxin-NADP reductase (FNR) module"/>
    <property type="match status" value="1"/>
</dbReference>
<dbReference type="PROSITE" id="PS00197">
    <property type="entry name" value="2FE2S_FER_1"/>
    <property type="match status" value="1"/>
</dbReference>
<dbReference type="InterPro" id="IPR001433">
    <property type="entry name" value="OxRdtase_FAD/NAD-bd"/>
</dbReference>
<dbReference type="AlphaFoldDB" id="A0A2X2EDY4"/>
<keyword evidence="4" id="KW-0479">Metal-binding</keyword>
<name>A0A2X2EDY4_PSELU</name>
<dbReference type="Pfam" id="PF03473">
    <property type="entry name" value="MOSC"/>
    <property type="match status" value="1"/>
</dbReference>
<evidence type="ECO:0000313" key="14">
    <source>
        <dbReference type="Proteomes" id="UP000250443"/>
    </source>
</evidence>
<dbReference type="SUPFAM" id="SSF50800">
    <property type="entry name" value="PK beta-barrel domain-like"/>
    <property type="match status" value="1"/>
</dbReference>
<dbReference type="GO" id="GO:0051537">
    <property type="term" value="F:2 iron, 2 sulfur cluster binding"/>
    <property type="evidence" value="ECO:0007669"/>
    <property type="project" value="UniProtKB-KW"/>
</dbReference>
<dbReference type="Gene3D" id="2.40.33.20">
    <property type="entry name" value="PK beta-barrel domain-like"/>
    <property type="match status" value="1"/>
</dbReference>
<evidence type="ECO:0000256" key="8">
    <source>
        <dbReference type="ARBA" id="ARBA00023014"/>
    </source>
</evidence>
<dbReference type="InterPro" id="IPR039261">
    <property type="entry name" value="FNR_nucleotide-bd"/>
</dbReference>
<dbReference type="PROSITE" id="PS51340">
    <property type="entry name" value="MOSC"/>
    <property type="match status" value="1"/>
</dbReference>
<evidence type="ECO:0000256" key="7">
    <source>
        <dbReference type="ARBA" id="ARBA00023004"/>
    </source>
</evidence>
<evidence type="ECO:0000256" key="2">
    <source>
        <dbReference type="ARBA" id="ARBA00022630"/>
    </source>
</evidence>
<dbReference type="RefSeq" id="WP_019364574.1">
    <property type="nucleotide sequence ID" value="NZ_UAUF01000010.1"/>
</dbReference>
<dbReference type="GO" id="GO:0030170">
    <property type="term" value="F:pyridoxal phosphate binding"/>
    <property type="evidence" value="ECO:0007669"/>
    <property type="project" value="InterPro"/>
</dbReference>
<organism evidence="13 14">
    <name type="scientific">Pseudomonas luteola</name>
    <dbReference type="NCBI Taxonomy" id="47886"/>
    <lineage>
        <taxon>Bacteria</taxon>
        <taxon>Pseudomonadati</taxon>
        <taxon>Pseudomonadota</taxon>
        <taxon>Gammaproteobacteria</taxon>
        <taxon>Pseudomonadales</taxon>
        <taxon>Pseudomonadaceae</taxon>
        <taxon>Pseudomonas</taxon>
    </lineage>
</organism>
<dbReference type="SUPFAM" id="SSF63380">
    <property type="entry name" value="Riboflavin synthase domain-like"/>
    <property type="match status" value="1"/>
</dbReference>
<dbReference type="InterPro" id="IPR005302">
    <property type="entry name" value="MoCF_Sase_C"/>
</dbReference>